<comment type="cofactor">
    <cofactor evidence="1">
        <name>Zn(2+)</name>
        <dbReference type="ChEBI" id="CHEBI:29105"/>
    </cofactor>
</comment>
<dbReference type="InterPro" id="IPR001279">
    <property type="entry name" value="Metallo-B-lactamas"/>
</dbReference>
<dbReference type="CDD" id="cd06262">
    <property type="entry name" value="metallo-hydrolase-like_MBL-fold"/>
    <property type="match status" value="1"/>
</dbReference>
<dbReference type="EMBL" id="SGXA01000002">
    <property type="protein sequence ID" value="RZS71245.1"/>
    <property type="molecule type" value="Genomic_DNA"/>
</dbReference>
<dbReference type="SUPFAM" id="SSF56281">
    <property type="entry name" value="Metallo-hydrolase/oxidoreductase"/>
    <property type="match status" value="1"/>
</dbReference>
<sequence>MRKTAPPMLTIKKFPFNPLQENTYVVYNEQSDCLIVDPGCYFENERNELKQFIEKNGLRAKYLLNTHGHFDHVFGDQFVFTTWGLKPHLHETEKPVFDMALMAAQRWDMSFEPYSGDIIFLREYDTIRLGTDQLTVLFTPGHSPGHISFYCKEQNFVLSGDVLFRDSIGRTDLPGGDFNQLSESIRTRLYVLPDETIVYSGHGPETRIGYEKQHNPFVLG</sequence>
<dbReference type="Pfam" id="PF00753">
    <property type="entry name" value="Lactamase_B"/>
    <property type="match status" value="1"/>
</dbReference>
<evidence type="ECO:0000313" key="7">
    <source>
        <dbReference type="Proteomes" id="UP000293874"/>
    </source>
</evidence>
<dbReference type="PANTHER" id="PTHR46233">
    <property type="entry name" value="HYDROXYACYLGLUTATHIONE HYDROLASE GLOC"/>
    <property type="match status" value="1"/>
</dbReference>
<protein>
    <submittedName>
        <fullName evidence="6">Glyoxylase-like metal-dependent hydrolase (Beta-lactamase superfamily II)</fullName>
    </submittedName>
</protein>
<evidence type="ECO:0000313" key="6">
    <source>
        <dbReference type="EMBL" id="RZS71245.1"/>
    </source>
</evidence>
<dbReference type="SMART" id="SM00849">
    <property type="entry name" value="Lactamase_B"/>
    <property type="match status" value="1"/>
</dbReference>
<evidence type="ECO:0000259" key="5">
    <source>
        <dbReference type="SMART" id="SM00849"/>
    </source>
</evidence>
<dbReference type="Proteomes" id="UP000293874">
    <property type="component" value="Unassembled WGS sequence"/>
</dbReference>
<evidence type="ECO:0000256" key="2">
    <source>
        <dbReference type="ARBA" id="ARBA00022723"/>
    </source>
</evidence>
<keyword evidence="7" id="KW-1185">Reference proteome</keyword>
<reference evidence="6 7" key="1">
    <citation type="submission" date="2019-02" db="EMBL/GenBank/DDBJ databases">
        <title>Genomic Encyclopedia of Type Strains, Phase IV (KMG-IV): sequencing the most valuable type-strain genomes for metagenomic binning, comparative biology and taxonomic classification.</title>
        <authorList>
            <person name="Goeker M."/>
        </authorList>
    </citation>
    <scope>NUCLEOTIDE SEQUENCE [LARGE SCALE GENOMIC DNA]</scope>
    <source>
        <strain evidence="6 7">DSM 18116</strain>
    </source>
</reference>
<dbReference type="AlphaFoldDB" id="A0A4Q7MR81"/>
<comment type="caution">
    <text evidence="6">The sequence shown here is derived from an EMBL/GenBank/DDBJ whole genome shotgun (WGS) entry which is preliminary data.</text>
</comment>
<keyword evidence="2" id="KW-0479">Metal-binding</keyword>
<keyword evidence="4" id="KW-0862">Zinc</keyword>
<evidence type="ECO:0000256" key="3">
    <source>
        <dbReference type="ARBA" id="ARBA00022801"/>
    </source>
</evidence>
<gene>
    <name evidence="6" type="ORF">EV199_3147</name>
</gene>
<accession>A0A4Q7MR81</accession>
<evidence type="ECO:0000256" key="1">
    <source>
        <dbReference type="ARBA" id="ARBA00001947"/>
    </source>
</evidence>
<dbReference type="PANTHER" id="PTHR46233:SF3">
    <property type="entry name" value="HYDROXYACYLGLUTATHIONE HYDROLASE GLOC"/>
    <property type="match status" value="1"/>
</dbReference>
<dbReference type="InterPro" id="IPR036866">
    <property type="entry name" value="RibonucZ/Hydroxyglut_hydro"/>
</dbReference>
<organism evidence="6 7">
    <name type="scientific">Pseudobacter ginsenosidimutans</name>
    <dbReference type="NCBI Taxonomy" id="661488"/>
    <lineage>
        <taxon>Bacteria</taxon>
        <taxon>Pseudomonadati</taxon>
        <taxon>Bacteroidota</taxon>
        <taxon>Chitinophagia</taxon>
        <taxon>Chitinophagales</taxon>
        <taxon>Chitinophagaceae</taxon>
        <taxon>Pseudobacter</taxon>
    </lineage>
</organism>
<dbReference type="InterPro" id="IPR051453">
    <property type="entry name" value="MBL_Glyoxalase_II"/>
</dbReference>
<evidence type="ECO:0000256" key="4">
    <source>
        <dbReference type="ARBA" id="ARBA00022833"/>
    </source>
</evidence>
<feature type="domain" description="Metallo-beta-lactamase" evidence="5">
    <location>
        <begin position="20"/>
        <end position="202"/>
    </location>
</feature>
<name>A0A4Q7MR81_9BACT</name>
<dbReference type="GO" id="GO:0016787">
    <property type="term" value="F:hydrolase activity"/>
    <property type="evidence" value="ECO:0007669"/>
    <property type="project" value="UniProtKB-KW"/>
</dbReference>
<proteinExistence type="predicted"/>
<dbReference type="GO" id="GO:0046872">
    <property type="term" value="F:metal ion binding"/>
    <property type="evidence" value="ECO:0007669"/>
    <property type="project" value="UniProtKB-KW"/>
</dbReference>
<dbReference type="Gene3D" id="3.60.15.10">
    <property type="entry name" value="Ribonuclease Z/Hydroxyacylglutathione hydrolase-like"/>
    <property type="match status" value="1"/>
</dbReference>
<keyword evidence="3 6" id="KW-0378">Hydrolase</keyword>